<keyword evidence="5 6" id="KW-0472">Membrane</keyword>
<comment type="caution">
    <text evidence="7">The sequence shown here is derived from an EMBL/GenBank/DDBJ whole genome shotgun (WGS) entry which is preliminary data.</text>
</comment>
<dbReference type="InterPro" id="IPR002528">
    <property type="entry name" value="MATE_fam"/>
</dbReference>
<sequence>MDTREGETRGPDLREETPVSWSRRVWGISGPVILSNLSIPLLGAVDTAVMGHMPGPAYVGAVAVGALIFNVFYWIFGFLRMGTTGFAAQAHGAEDAVERAAVIWRAALVGACLGLGLIVLQVPLGLAAFAVIDPSAEVTALGERYYDLRIWGAPATLITFAISGWLLGINRAGHVLAVQLTLNGLNIALNLYFVLGLGMTVEGVALGTVIAEYTAVTLGLVLVWRRLRPQQVTVSRHRLFARARLLALFRVNRDIMIRTACLQTAFVLFTAIGARMGDVTLAANAILINLLQFTSYGLDGFAHAAEALAGQAFGARRRSAFRQAAWVSGLWAAAAAVAIALVFWLAGEMILSLYTDQQEVLAQAITYMPWMVAMPLVAVASYQLDGVFIGATRTVAMRNAMIASLLIYLSVLAVAVPLWGNHGLWFSMASLMLARAATLAVRWPALERTVEG</sequence>
<organism evidence="7 8">
    <name type="scientific">Fodinicurvata halophila</name>
    <dbReference type="NCBI Taxonomy" id="1419723"/>
    <lineage>
        <taxon>Bacteria</taxon>
        <taxon>Pseudomonadati</taxon>
        <taxon>Pseudomonadota</taxon>
        <taxon>Alphaproteobacteria</taxon>
        <taxon>Rhodospirillales</taxon>
        <taxon>Rhodovibrionaceae</taxon>
        <taxon>Fodinicurvata</taxon>
    </lineage>
</organism>
<dbReference type="NCBIfam" id="TIGR00797">
    <property type="entry name" value="matE"/>
    <property type="match status" value="1"/>
</dbReference>
<feature type="transmembrane region" description="Helical" evidence="6">
    <location>
        <begin position="25"/>
        <end position="45"/>
    </location>
</feature>
<evidence type="ECO:0000256" key="4">
    <source>
        <dbReference type="ARBA" id="ARBA00022989"/>
    </source>
</evidence>
<evidence type="ECO:0000256" key="6">
    <source>
        <dbReference type="SAM" id="Phobius"/>
    </source>
</evidence>
<dbReference type="RefSeq" id="WP_382423264.1">
    <property type="nucleotide sequence ID" value="NZ_JBHSCW010000010.1"/>
</dbReference>
<evidence type="ECO:0000256" key="5">
    <source>
        <dbReference type="ARBA" id="ARBA00023136"/>
    </source>
</evidence>
<feature type="transmembrane region" description="Helical" evidence="6">
    <location>
        <begin position="180"/>
        <end position="198"/>
    </location>
</feature>
<dbReference type="CDD" id="cd13136">
    <property type="entry name" value="MATE_DinF_like"/>
    <property type="match status" value="1"/>
</dbReference>
<feature type="transmembrane region" description="Helical" evidence="6">
    <location>
        <begin position="400"/>
        <end position="419"/>
    </location>
</feature>
<dbReference type="PANTHER" id="PTHR42893">
    <property type="entry name" value="PROTEIN DETOXIFICATION 44, CHLOROPLASTIC-RELATED"/>
    <property type="match status" value="1"/>
</dbReference>
<evidence type="ECO:0000256" key="1">
    <source>
        <dbReference type="ARBA" id="ARBA00004141"/>
    </source>
</evidence>
<comment type="similarity">
    <text evidence="2">Belongs to the multi antimicrobial extrusion (MATE) (TC 2.A.66.1) family.</text>
</comment>
<evidence type="ECO:0000313" key="7">
    <source>
        <dbReference type="EMBL" id="MFC4352886.1"/>
    </source>
</evidence>
<name>A0ABV8UQ65_9PROT</name>
<dbReference type="PANTHER" id="PTHR42893:SF46">
    <property type="entry name" value="PROTEIN DETOXIFICATION 44, CHLOROPLASTIC"/>
    <property type="match status" value="1"/>
</dbReference>
<feature type="transmembrane region" description="Helical" evidence="6">
    <location>
        <begin position="106"/>
        <end position="130"/>
    </location>
</feature>
<gene>
    <name evidence="7" type="ORF">ACFOW6_15145</name>
</gene>
<feature type="transmembrane region" description="Helical" evidence="6">
    <location>
        <begin position="57"/>
        <end position="76"/>
    </location>
</feature>
<proteinExistence type="inferred from homology"/>
<keyword evidence="4 6" id="KW-1133">Transmembrane helix</keyword>
<feature type="transmembrane region" description="Helical" evidence="6">
    <location>
        <begin position="150"/>
        <end position="168"/>
    </location>
</feature>
<reference evidence="8" key="1">
    <citation type="journal article" date="2019" name="Int. J. Syst. Evol. Microbiol.">
        <title>The Global Catalogue of Microorganisms (GCM) 10K type strain sequencing project: providing services to taxonomists for standard genome sequencing and annotation.</title>
        <authorList>
            <consortium name="The Broad Institute Genomics Platform"/>
            <consortium name="The Broad Institute Genome Sequencing Center for Infectious Disease"/>
            <person name="Wu L."/>
            <person name="Ma J."/>
        </authorList>
    </citation>
    <scope>NUCLEOTIDE SEQUENCE [LARGE SCALE GENOMIC DNA]</scope>
    <source>
        <strain evidence="8">CECT 8472</strain>
    </source>
</reference>
<keyword evidence="8" id="KW-1185">Reference proteome</keyword>
<dbReference type="EMBL" id="JBHSCW010000010">
    <property type="protein sequence ID" value="MFC4352886.1"/>
    <property type="molecule type" value="Genomic_DNA"/>
</dbReference>
<protein>
    <submittedName>
        <fullName evidence="7">MATE family efflux transporter</fullName>
    </submittedName>
</protein>
<feature type="transmembrane region" description="Helical" evidence="6">
    <location>
        <begin position="367"/>
        <end position="388"/>
    </location>
</feature>
<keyword evidence="3 6" id="KW-0812">Transmembrane</keyword>
<feature type="transmembrane region" description="Helical" evidence="6">
    <location>
        <begin position="204"/>
        <end position="224"/>
    </location>
</feature>
<dbReference type="Pfam" id="PF01554">
    <property type="entry name" value="MatE"/>
    <property type="match status" value="2"/>
</dbReference>
<accession>A0ABV8UQ65</accession>
<comment type="subcellular location">
    <subcellularLocation>
        <location evidence="1">Membrane</location>
        <topology evidence="1">Multi-pass membrane protein</topology>
    </subcellularLocation>
</comment>
<evidence type="ECO:0000313" key="8">
    <source>
        <dbReference type="Proteomes" id="UP001595799"/>
    </source>
</evidence>
<feature type="transmembrane region" description="Helical" evidence="6">
    <location>
        <begin position="324"/>
        <end position="347"/>
    </location>
</feature>
<evidence type="ECO:0000256" key="3">
    <source>
        <dbReference type="ARBA" id="ARBA00022692"/>
    </source>
</evidence>
<dbReference type="Proteomes" id="UP001595799">
    <property type="component" value="Unassembled WGS sequence"/>
</dbReference>
<dbReference type="InterPro" id="IPR044644">
    <property type="entry name" value="DinF-like"/>
</dbReference>
<evidence type="ECO:0000256" key="2">
    <source>
        <dbReference type="ARBA" id="ARBA00010199"/>
    </source>
</evidence>